<protein>
    <submittedName>
        <fullName evidence="2">LicD family protein</fullName>
    </submittedName>
</protein>
<dbReference type="Pfam" id="PF04991">
    <property type="entry name" value="LicD"/>
    <property type="match status" value="1"/>
</dbReference>
<evidence type="ECO:0000313" key="2">
    <source>
        <dbReference type="EMBL" id="MDG4696931.1"/>
    </source>
</evidence>
<organism evidence="2 3">
    <name type="scientific">Providencia huashanensis</name>
    <dbReference type="NCBI Taxonomy" id="3037798"/>
    <lineage>
        <taxon>Bacteria</taxon>
        <taxon>Pseudomonadati</taxon>
        <taxon>Pseudomonadota</taxon>
        <taxon>Gammaproteobacteria</taxon>
        <taxon>Enterobacterales</taxon>
        <taxon>Morganellaceae</taxon>
        <taxon>Providencia</taxon>
    </lineage>
</organism>
<evidence type="ECO:0000259" key="1">
    <source>
        <dbReference type="Pfam" id="PF04991"/>
    </source>
</evidence>
<evidence type="ECO:0000313" key="3">
    <source>
        <dbReference type="Proteomes" id="UP001156701"/>
    </source>
</evidence>
<proteinExistence type="predicted"/>
<dbReference type="InterPro" id="IPR007074">
    <property type="entry name" value="LicD/FKTN/FKRP_NTP_transf"/>
</dbReference>
<dbReference type="InterPro" id="IPR052613">
    <property type="entry name" value="LicD_transferase"/>
</dbReference>
<dbReference type="AlphaFoldDB" id="A0AA42FKT8"/>
<dbReference type="PANTHER" id="PTHR13627:SF31">
    <property type="entry name" value="RIBITOL 5-PHOSPHATE TRANSFERASE FKRP"/>
    <property type="match status" value="1"/>
</dbReference>
<reference evidence="2" key="1">
    <citation type="submission" date="2023-03" db="EMBL/GenBank/DDBJ databases">
        <title>a new species belonging to Providencia genus.</title>
        <authorList>
            <person name="Yang W."/>
            <person name="Hu F."/>
            <person name="Shen S."/>
            <person name="Ding L."/>
            <person name="Yin D."/>
        </authorList>
    </citation>
    <scope>NUCLEOTIDE SEQUENCE</scope>
    <source>
        <strain evidence="2">CRE-3FA-0001</strain>
    </source>
</reference>
<dbReference type="PANTHER" id="PTHR13627">
    <property type="entry name" value="FUKUTIN RELATED PROTEIN"/>
    <property type="match status" value="1"/>
</dbReference>
<dbReference type="EMBL" id="JARRYG010000011">
    <property type="protein sequence ID" value="MDG4696931.1"/>
    <property type="molecule type" value="Genomic_DNA"/>
</dbReference>
<comment type="caution">
    <text evidence="2">The sequence shown here is derived from an EMBL/GenBank/DDBJ whole genome shotgun (WGS) entry which is preliminary data.</text>
</comment>
<accession>A0AA42FKT8</accession>
<dbReference type="RefSeq" id="WP_272524578.1">
    <property type="nucleotide sequence ID" value="NZ_JARRYG010000011.1"/>
</dbReference>
<gene>
    <name evidence="2" type="ORF">P7V44_11860</name>
</gene>
<dbReference type="GO" id="GO:0009100">
    <property type="term" value="P:glycoprotein metabolic process"/>
    <property type="evidence" value="ECO:0007669"/>
    <property type="project" value="UniProtKB-ARBA"/>
</dbReference>
<feature type="domain" description="LicD/FKTN/FKRP nucleotidyltransferase" evidence="1">
    <location>
        <begin position="40"/>
        <end position="78"/>
    </location>
</feature>
<sequence length="213" mass="25077">MLINFLRKIKYDMIFFKKSLMLKINKKTMLKRLHDFFNINNIGYWLEYGTLLGAIRQGSILSHDYDLDIGINQKEWNLNLRNKIIKQGFILTREISVDGIIIEESYSFKGISVDLFFCSIKNDIISTPVFRPFQGLTWKDSILKKSGVELYLFNNKYNGFETIQFENELWHIPKNYKAHLISYYGEDYIIPNKKWKGENSAIPTGCIGKEIKH</sequence>
<name>A0AA42FKT8_9GAMM</name>
<dbReference type="Proteomes" id="UP001156701">
    <property type="component" value="Unassembled WGS sequence"/>
</dbReference>